<dbReference type="OrthoDB" id="1746989at2759"/>
<dbReference type="EMBL" id="JADFTS010000009">
    <property type="protein sequence ID" value="KAF9590102.1"/>
    <property type="molecule type" value="Genomic_DNA"/>
</dbReference>
<proteinExistence type="predicted"/>
<sequence length="107" mass="11893">MNALGGSKLRQYFDSDIGYDFLEDDTPDILKDTHTPIKAVKASFPNQKRVSPPNTRSLAQSKVVVATVEWRACEGLACSLGCSGMWLSTQNSFIFIKFESCAREKNN</sequence>
<accession>A0A835H1L4</accession>
<protein>
    <submittedName>
        <fullName evidence="1">Uncharacterized protein</fullName>
    </submittedName>
</protein>
<evidence type="ECO:0000313" key="2">
    <source>
        <dbReference type="Proteomes" id="UP000631114"/>
    </source>
</evidence>
<organism evidence="1 2">
    <name type="scientific">Coptis chinensis</name>
    <dbReference type="NCBI Taxonomy" id="261450"/>
    <lineage>
        <taxon>Eukaryota</taxon>
        <taxon>Viridiplantae</taxon>
        <taxon>Streptophyta</taxon>
        <taxon>Embryophyta</taxon>
        <taxon>Tracheophyta</taxon>
        <taxon>Spermatophyta</taxon>
        <taxon>Magnoliopsida</taxon>
        <taxon>Ranunculales</taxon>
        <taxon>Ranunculaceae</taxon>
        <taxon>Coptidoideae</taxon>
        <taxon>Coptis</taxon>
    </lineage>
</organism>
<evidence type="ECO:0000313" key="1">
    <source>
        <dbReference type="EMBL" id="KAF9590102.1"/>
    </source>
</evidence>
<name>A0A835H1L4_9MAGN</name>
<gene>
    <name evidence="1" type="ORF">IFM89_030850</name>
</gene>
<keyword evidence="2" id="KW-1185">Reference proteome</keyword>
<comment type="caution">
    <text evidence="1">The sequence shown here is derived from an EMBL/GenBank/DDBJ whole genome shotgun (WGS) entry which is preliminary data.</text>
</comment>
<dbReference type="Proteomes" id="UP000631114">
    <property type="component" value="Unassembled WGS sequence"/>
</dbReference>
<reference evidence="1 2" key="1">
    <citation type="submission" date="2020-10" db="EMBL/GenBank/DDBJ databases">
        <title>The Coptis chinensis genome and diversification of protoberbering-type alkaloids.</title>
        <authorList>
            <person name="Wang B."/>
            <person name="Shu S."/>
            <person name="Song C."/>
            <person name="Liu Y."/>
        </authorList>
    </citation>
    <scope>NUCLEOTIDE SEQUENCE [LARGE SCALE GENOMIC DNA]</scope>
    <source>
        <strain evidence="1">HL-2020</strain>
        <tissue evidence="1">Leaf</tissue>
    </source>
</reference>
<dbReference type="AlphaFoldDB" id="A0A835H1L4"/>